<keyword evidence="1" id="KW-0472">Membrane</keyword>
<proteinExistence type="predicted"/>
<dbReference type="EMBL" id="KV448940">
    <property type="protein sequence ID" value="OAX32686.1"/>
    <property type="molecule type" value="Genomic_DNA"/>
</dbReference>
<feature type="transmembrane region" description="Helical" evidence="1">
    <location>
        <begin position="146"/>
        <end position="174"/>
    </location>
</feature>
<keyword evidence="1" id="KW-0812">Transmembrane</keyword>
<keyword evidence="3" id="KW-1185">Reference proteome</keyword>
<evidence type="ECO:0000313" key="3">
    <source>
        <dbReference type="Proteomes" id="UP000092154"/>
    </source>
</evidence>
<organism evidence="2 3">
    <name type="scientific">Rhizopogon vinicolor AM-OR11-026</name>
    <dbReference type="NCBI Taxonomy" id="1314800"/>
    <lineage>
        <taxon>Eukaryota</taxon>
        <taxon>Fungi</taxon>
        <taxon>Dikarya</taxon>
        <taxon>Basidiomycota</taxon>
        <taxon>Agaricomycotina</taxon>
        <taxon>Agaricomycetes</taxon>
        <taxon>Agaricomycetidae</taxon>
        <taxon>Boletales</taxon>
        <taxon>Suillineae</taxon>
        <taxon>Rhizopogonaceae</taxon>
        <taxon>Rhizopogon</taxon>
    </lineage>
</organism>
<dbReference type="InParanoid" id="A0A1B7MJB8"/>
<evidence type="ECO:0000313" key="2">
    <source>
        <dbReference type="EMBL" id="OAX32686.1"/>
    </source>
</evidence>
<name>A0A1B7MJB8_9AGAM</name>
<keyword evidence="1" id="KW-1133">Transmembrane helix</keyword>
<feature type="transmembrane region" description="Helical" evidence="1">
    <location>
        <begin position="180"/>
        <end position="207"/>
    </location>
</feature>
<feature type="transmembrane region" description="Helical" evidence="1">
    <location>
        <begin position="103"/>
        <end position="125"/>
    </location>
</feature>
<sequence>MTTNTTDSSNDEPLPDWWKPPKNPTLALLFTVLSLLSMARPTLDHHWRAKRSEESWEKHKKIAIERLNNNNITAGLVFTSSAIFLSTTPPLTSFLPYTTRGCYVLILASFTHALCSLIFGLAAANNYGASDRIWARDILTATRFRLYCTLLFISWPFICLIISIICLISSLLIACYASGVWWLQCFATIDIVLFWVWLPPVFAWCALEKRVDRHHIS</sequence>
<evidence type="ECO:0000256" key="1">
    <source>
        <dbReference type="SAM" id="Phobius"/>
    </source>
</evidence>
<dbReference type="Proteomes" id="UP000092154">
    <property type="component" value="Unassembled WGS sequence"/>
</dbReference>
<feature type="transmembrane region" description="Helical" evidence="1">
    <location>
        <begin position="71"/>
        <end position="91"/>
    </location>
</feature>
<protein>
    <submittedName>
        <fullName evidence="2">Uncharacterized protein</fullName>
    </submittedName>
</protein>
<dbReference type="OrthoDB" id="2640035at2759"/>
<accession>A0A1B7MJB8</accession>
<dbReference type="AlphaFoldDB" id="A0A1B7MJB8"/>
<gene>
    <name evidence="2" type="ORF">K503DRAFT_776421</name>
</gene>
<reference evidence="2 3" key="1">
    <citation type="submission" date="2016-06" db="EMBL/GenBank/DDBJ databases">
        <title>Comparative genomics of the ectomycorrhizal sister species Rhizopogon vinicolor and Rhizopogon vesiculosus (Basidiomycota: Boletales) reveals a divergence of the mating type B locus.</title>
        <authorList>
            <consortium name="DOE Joint Genome Institute"/>
            <person name="Mujic A.B."/>
            <person name="Kuo A."/>
            <person name="Tritt A."/>
            <person name="Lipzen A."/>
            <person name="Chen C."/>
            <person name="Johnson J."/>
            <person name="Sharma A."/>
            <person name="Barry K."/>
            <person name="Grigoriev I.V."/>
            <person name="Spatafora J.W."/>
        </authorList>
    </citation>
    <scope>NUCLEOTIDE SEQUENCE [LARGE SCALE GENOMIC DNA]</scope>
    <source>
        <strain evidence="2 3">AM-OR11-026</strain>
    </source>
</reference>